<feature type="region of interest" description="Disordered" evidence="1">
    <location>
        <begin position="443"/>
        <end position="481"/>
    </location>
</feature>
<keyword evidence="3" id="KW-1185">Reference proteome</keyword>
<dbReference type="GeneID" id="66869375"/>
<dbReference type="Proteomes" id="UP000036780">
    <property type="component" value="Unassembled WGS sequence"/>
</dbReference>
<evidence type="ECO:0000256" key="1">
    <source>
        <dbReference type="SAM" id="MobiDB-lite"/>
    </source>
</evidence>
<reference evidence="3" key="1">
    <citation type="submission" date="2015-07" db="EMBL/GenBank/DDBJ databases">
        <title>Fjat-10053 dsm26.</title>
        <authorList>
            <person name="Liu B."/>
            <person name="Wang J."/>
            <person name="Zhu Y."/>
            <person name="Liu G."/>
            <person name="Chen Q."/>
            <person name="Chen Z."/>
            <person name="Lan J."/>
            <person name="Che J."/>
            <person name="Ge C."/>
            <person name="Shi H."/>
            <person name="Pan Z."/>
            <person name="Liu X."/>
        </authorList>
    </citation>
    <scope>NUCLEOTIDE SEQUENCE [LARGE SCALE GENOMIC DNA]</scope>
    <source>
        <strain evidence="3">DSM 26</strain>
    </source>
</reference>
<protein>
    <recommendedName>
        <fullName evidence="4">Portal protein</fullName>
    </recommendedName>
</protein>
<dbReference type="AlphaFoldDB" id="A0A0L0QUW6"/>
<dbReference type="Pfam" id="PF05133">
    <property type="entry name" value="SPP1_portal"/>
    <property type="match status" value="1"/>
</dbReference>
<evidence type="ECO:0000313" key="3">
    <source>
        <dbReference type="Proteomes" id="UP000036780"/>
    </source>
</evidence>
<dbReference type="EMBL" id="LGTO01000002">
    <property type="protein sequence ID" value="KNE22470.1"/>
    <property type="molecule type" value="Genomic_DNA"/>
</dbReference>
<evidence type="ECO:0000313" key="2">
    <source>
        <dbReference type="EMBL" id="KNE22470.1"/>
    </source>
</evidence>
<accession>A0A0L0QUW6</accession>
<dbReference type="InterPro" id="IPR021145">
    <property type="entry name" value="Portal_protein_SPP1_Gp6-like"/>
</dbReference>
<comment type="caution">
    <text evidence="2">The sequence shown here is derived from an EMBL/GenBank/DDBJ whole genome shotgun (WGS) entry which is preliminary data.</text>
</comment>
<evidence type="ECO:0008006" key="4">
    <source>
        <dbReference type="Google" id="ProtNLM"/>
    </source>
</evidence>
<gene>
    <name evidence="2" type="ORF">AFK71_02290</name>
</gene>
<name>A0A0L0QUW6_VIRPA</name>
<feature type="compositionally biased region" description="Polar residues" evidence="1">
    <location>
        <begin position="467"/>
        <end position="481"/>
    </location>
</feature>
<dbReference type="NCBIfam" id="TIGR01538">
    <property type="entry name" value="portal_SPP1"/>
    <property type="match status" value="1"/>
</dbReference>
<proteinExistence type="predicted"/>
<dbReference type="PATRIC" id="fig|1473.5.peg.3385"/>
<dbReference type="InterPro" id="IPR006428">
    <property type="entry name" value="Portal_SPP1-type"/>
</dbReference>
<sequence>MNGFETDTNRTTTTTRFPDNANKHLTYENLEKLLENLSDLQELIATHEGSQVPRLKTLENYYLGKNEKVLNRTRKEEHLSNHKAAHAFARDTSQFIQGYMVGVPIKVEAPEESAGELITEINRDNDADAHNSELTLDLSIYGRAYELLFRSKQDVTRFVLVDPKHTFVIYDETVEQNPIAGVYYFRDDNGNLKINLHTENNVIEIEEVNGKLEITDQKPHGFEGITIIEYANNRFRQGDFEPVLTLIDLYDSAQSDTANYMTDLNDAMLKITGNLDIDVDRAKSMRDANILFLKTENGVEGGSSNADADYIYKKYDVAGVEKYKDRIQNDIHKYTNTPNLNDESFAGVQSGEAMKYKLFGLEQVRATKERFFKRSMRQRYRLISNISKTLRDGDFDANDLTITFTPNLPKSIKDEVDIFNALGGQLSDETMLSLLSFVDSPQEELERIEKESPQQNASAYGNFGAEQFSNAEQSQEVIENE</sequence>
<organism evidence="2 3">
    <name type="scientific">Virgibacillus pantothenticus</name>
    <dbReference type="NCBI Taxonomy" id="1473"/>
    <lineage>
        <taxon>Bacteria</taxon>
        <taxon>Bacillati</taxon>
        <taxon>Bacillota</taxon>
        <taxon>Bacilli</taxon>
        <taxon>Bacillales</taxon>
        <taxon>Bacillaceae</taxon>
        <taxon>Virgibacillus</taxon>
    </lineage>
</organism>
<dbReference type="OrthoDB" id="3189403at2"/>
<dbReference type="RefSeq" id="WP_050349944.1">
    <property type="nucleotide sequence ID" value="NZ_CP073011.1"/>
</dbReference>
<feature type="region of interest" description="Disordered" evidence="1">
    <location>
        <begin position="1"/>
        <end position="20"/>
    </location>
</feature>